<evidence type="ECO:0000313" key="1">
    <source>
        <dbReference type="EMBL" id="ONI37914.1"/>
    </source>
</evidence>
<evidence type="ECO:0000313" key="2">
    <source>
        <dbReference type="Proteomes" id="UP000188605"/>
    </source>
</evidence>
<dbReference type="Proteomes" id="UP000188605">
    <property type="component" value="Unassembled WGS sequence"/>
</dbReference>
<reference evidence="1" key="1">
    <citation type="submission" date="2016-08" db="EMBL/GenBank/DDBJ databases">
        <authorList>
            <person name="Ngugi D.K."/>
            <person name="Miyake S."/>
            <person name="Stingl U."/>
        </authorList>
    </citation>
    <scope>NUCLEOTIDE SEQUENCE</scope>
    <source>
        <strain evidence="1">SCG-B11WGA-EpuloA1</strain>
    </source>
</reference>
<comment type="caution">
    <text evidence="1">The sequence shown here is derived from an EMBL/GenBank/DDBJ whole genome shotgun (WGS) entry which is preliminary data.</text>
</comment>
<sequence>MPKVSIIVPVYNVAPYLDKSIRSILDQSLKDIEIILINDGSTDNSLDICKKYAKKDNRIRLVNKSNGGVSSARNIGLDIATGEYIGFVDPDDWIDKDMYLIMYKKITEHNCDICLCDHYITDGIKKYAIKNELYEKIYKKEELIKKIVIPKISPRYTIPYDNKKVAVVFCAILYNSKLLKQNNIKFNTNLVIGEDTIFNLNNMINAKTLVYTNNILYYYFKRMDSATHKYYSNNVMKQYYKIIQEFYISNNLNKIDNREDTIELLYYLSVWNNKLNNKDYSFIDKYKISKNIKINSKVKKTIKNLDVKNAPLDKKILFILLKFKCILGIDIYTKLQQHLKYNKYLRLIKQIISR</sequence>
<organism evidence="1 2">
    <name type="scientific">Candidatus Epulonipiscium fishelsonii</name>
    <dbReference type="NCBI Taxonomy" id="77094"/>
    <lineage>
        <taxon>Bacteria</taxon>
        <taxon>Bacillati</taxon>
        <taxon>Bacillota</taxon>
        <taxon>Clostridia</taxon>
        <taxon>Lachnospirales</taxon>
        <taxon>Lachnospiraceae</taxon>
        <taxon>Candidatus Epulonipiscium</taxon>
    </lineage>
</organism>
<dbReference type="EMBL" id="LJDB01000102">
    <property type="protein sequence ID" value="ONI37914.1"/>
    <property type="molecule type" value="Genomic_DNA"/>
</dbReference>
<name>A0ACC8X7Y5_9FIRM</name>
<keyword evidence="2" id="KW-1185">Reference proteome</keyword>
<protein>
    <submittedName>
        <fullName evidence="1">Uncharacterized protein</fullName>
    </submittedName>
</protein>
<accession>A0ACC8X7Y5</accession>
<gene>
    <name evidence="1" type="ORF">AN396_12215</name>
</gene>
<proteinExistence type="predicted"/>